<evidence type="ECO:0000256" key="2">
    <source>
        <dbReference type="ARBA" id="ARBA00022448"/>
    </source>
</evidence>
<evidence type="ECO:0000256" key="4">
    <source>
        <dbReference type="ARBA" id="ARBA00022737"/>
    </source>
</evidence>
<dbReference type="AlphaFoldDB" id="A0A3B3S7Y8"/>
<evidence type="ECO:0000256" key="6">
    <source>
        <dbReference type="ARBA" id="ARBA00022989"/>
    </source>
</evidence>
<dbReference type="PANTHER" id="PTHR16201">
    <property type="entry name" value="SEVEN TRANSMEMBRANE PROTEIN 1-RELATED"/>
    <property type="match status" value="1"/>
</dbReference>
<feature type="transmembrane region" description="Helical" evidence="15">
    <location>
        <begin position="189"/>
        <end position="208"/>
    </location>
</feature>
<feature type="transmembrane region" description="Helical" evidence="15">
    <location>
        <begin position="268"/>
        <end position="288"/>
    </location>
</feature>
<organism evidence="16 17">
    <name type="scientific">Paramormyrops kingsleyae</name>
    <dbReference type="NCBI Taxonomy" id="1676925"/>
    <lineage>
        <taxon>Eukaryota</taxon>
        <taxon>Metazoa</taxon>
        <taxon>Chordata</taxon>
        <taxon>Craniata</taxon>
        <taxon>Vertebrata</taxon>
        <taxon>Euteleostomi</taxon>
        <taxon>Actinopterygii</taxon>
        <taxon>Neopterygii</taxon>
        <taxon>Teleostei</taxon>
        <taxon>Osteoglossocephala</taxon>
        <taxon>Osteoglossomorpha</taxon>
        <taxon>Osteoglossiformes</taxon>
        <taxon>Mormyridae</taxon>
        <taxon>Paramormyrops</taxon>
    </lineage>
</organism>
<evidence type="ECO:0000313" key="17">
    <source>
        <dbReference type="Proteomes" id="UP000261540"/>
    </source>
</evidence>
<reference evidence="16" key="1">
    <citation type="submission" date="2025-08" db="UniProtKB">
        <authorList>
            <consortium name="Ensembl"/>
        </authorList>
    </citation>
    <scope>IDENTIFICATION</scope>
</reference>
<feature type="transmembrane region" description="Helical" evidence="15">
    <location>
        <begin position="45"/>
        <end position="67"/>
    </location>
</feature>
<evidence type="ECO:0000256" key="14">
    <source>
        <dbReference type="ARBA" id="ARBA00081269"/>
    </source>
</evidence>
<comment type="subcellular location">
    <subcellularLocation>
        <location evidence="1">Lysosome membrane</location>
        <topology evidence="1">Multi-pass membrane protein</topology>
    </subcellularLocation>
</comment>
<name>A0A3B3S7Y8_9TELE</name>
<accession>A0A3B3S7Y8</accession>
<evidence type="ECO:0000256" key="12">
    <source>
        <dbReference type="ARBA" id="ARBA00068323"/>
    </source>
</evidence>
<keyword evidence="8" id="KW-0325">Glycoprotein</keyword>
<feature type="transmembrane region" description="Helical" evidence="15">
    <location>
        <begin position="79"/>
        <end position="99"/>
    </location>
</feature>
<keyword evidence="17" id="KW-1185">Reference proteome</keyword>
<feature type="transmembrane region" description="Helical" evidence="15">
    <location>
        <begin position="229"/>
        <end position="248"/>
    </location>
</feature>
<dbReference type="Pfam" id="PF04193">
    <property type="entry name" value="PQ-loop"/>
    <property type="match status" value="2"/>
</dbReference>
<keyword evidence="5" id="KW-0029">Amino-acid transport</keyword>
<comment type="function">
    <text evidence="11">Amino acid transporter that specifically mediates the pH-dependent export of the cationic amino acids arginine, histidine and lysine from lysosomes.</text>
</comment>
<evidence type="ECO:0000256" key="15">
    <source>
        <dbReference type="SAM" id="Phobius"/>
    </source>
</evidence>
<dbReference type="Gene3D" id="1.20.1280.290">
    <property type="match status" value="2"/>
</dbReference>
<evidence type="ECO:0000256" key="11">
    <source>
        <dbReference type="ARBA" id="ARBA00056009"/>
    </source>
</evidence>
<evidence type="ECO:0000256" key="5">
    <source>
        <dbReference type="ARBA" id="ARBA00022970"/>
    </source>
</evidence>
<proteinExistence type="inferred from homology"/>
<dbReference type="SMART" id="SM00679">
    <property type="entry name" value="CTNS"/>
    <property type="match status" value="2"/>
</dbReference>
<evidence type="ECO:0000256" key="9">
    <source>
        <dbReference type="ARBA" id="ARBA00023228"/>
    </source>
</evidence>
<evidence type="ECO:0000256" key="3">
    <source>
        <dbReference type="ARBA" id="ARBA00022692"/>
    </source>
</evidence>
<dbReference type="PANTHER" id="PTHR16201:SF36">
    <property type="entry name" value="LYSOSOMAL AMINO ACID TRANSPORTER 1 HOMOLOG"/>
    <property type="match status" value="1"/>
</dbReference>
<dbReference type="FunFam" id="1.20.1280.290:FF:000009">
    <property type="entry name" value="PQ loop repeat family protein"/>
    <property type="match status" value="1"/>
</dbReference>
<keyword evidence="6 15" id="KW-1133">Transmembrane helix</keyword>
<keyword evidence="9" id="KW-0458">Lysosome</keyword>
<dbReference type="STRING" id="1676925.ENSPKIP00000026872"/>
<dbReference type="InterPro" id="IPR051415">
    <property type="entry name" value="LAAT-1"/>
</dbReference>
<feature type="transmembrane region" description="Helical" evidence="15">
    <location>
        <begin position="111"/>
        <end position="128"/>
    </location>
</feature>
<feature type="transmembrane region" description="Helical" evidence="15">
    <location>
        <begin position="140"/>
        <end position="160"/>
    </location>
</feature>
<keyword evidence="2" id="KW-0813">Transport</keyword>
<evidence type="ECO:0000256" key="10">
    <source>
        <dbReference type="ARBA" id="ARBA00038039"/>
    </source>
</evidence>
<comment type="similarity">
    <text evidence="10">Belongs to the laat-1 family.</text>
</comment>
<keyword evidence="4" id="KW-0677">Repeat</keyword>
<keyword evidence="7 15" id="KW-0472">Membrane</keyword>
<evidence type="ECO:0000256" key="7">
    <source>
        <dbReference type="ARBA" id="ARBA00023136"/>
    </source>
</evidence>
<evidence type="ECO:0000256" key="1">
    <source>
        <dbReference type="ARBA" id="ARBA00004155"/>
    </source>
</evidence>
<sequence>MGLDEVLLQGTLAMRDDRNMSFYCPNGSVWVWVGLGECAQDARDMASVSLGLLSIVCFMASLGPQCYKSYRTGNMDSALSVWFLLLWLAGDSCNLIGSFLANQLPLQCYTAVYYVMADLTTLAMYSYFKAKNSGFSNRLLLNAVGVLSLAGVSAFSLPVVSPQVDVVQQGFKGRSLLFVHEDSSSIKPFSTKEIIGFTVGSVSSLLYLSSRIPQIVTNFIRKSTEGVSYFLFALVILGNTTYGLSVLLKNPDRSRGEGEASYMVHHLPWLIGSLGTLFLDLVVSFSHLGTSWPTCRYSGGFTIVLSPDTVF</sequence>
<dbReference type="GO" id="GO:0005765">
    <property type="term" value="C:lysosomal membrane"/>
    <property type="evidence" value="ECO:0007669"/>
    <property type="project" value="UniProtKB-SubCell"/>
</dbReference>
<evidence type="ECO:0000256" key="8">
    <source>
        <dbReference type="ARBA" id="ARBA00023180"/>
    </source>
</evidence>
<dbReference type="GO" id="GO:0015174">
    <property type="term" value="F:basic amino acid transmembrane transporter activity"/>
    <property type="evidence" value="ECO:0007669"/>
    <property type="project" value="UniProtKB-ARBA"/>
</dbReference>
<protein>
    <recommendedName>
        <fullName evidence="12">Lysosomal amino acid transporter 1 homolog</fullName>
    </recommendedName>
    <alternativeName>
        <fullName evidence="13">PQ-loop repeat-containing protein 2</fullName>
    </alternativeName>
    <alternativeName>
        <fullName evidence="14">Solute carrier family 66 member 1</fullName>
    </alternativeName>
</protein>
<dbReference type="InterPro" id="IPR006603">
    <property type="entry name" value="PQ-loop_rpt"/>
</dbReference>
<keyword evidence="3 15" id="KW-0812">Transmembrane</keyword>
<dbReference type="GeneTree" id="ENSGT00390000003344"/>
<dbReference type="Proteomes" id="UP000261540">
    <property type="component" value="Unplaced"/>
</dbReference>
<evidence type="ECO:0000256" key="13">
    <source>
        <dbReference type="ARBA" id="ARBA00079342"/>
    </source>
</evidence>
<reference evidence="16" key="2">
    <citation type="submission" date="2025-09" db="UniProtKB">
        <authorList>
            <consortium name="Ensembl"/>
        </authorList>
    </citation>
    <scope>IDENTIFICATION</scope>
</reference>
<evidence type="ECO:0000313" key="16">
    <source>
        <dbReference type="Ensembl" id="ENSPKIP00000026872.1"/>
    </source>
</evidence>
<dbReference type="FunFam" id="1.20.1280.290:FF:000017">
    <property type="entry name" value="lysosomal amino acid transporter 1 homolog"/>
    <property type="match status" value="1"/>
</dbReference>
<dbReference type="Ensembl" id="ENSPKIT00000007632.1">
    <property type="protein sequence ID" value="ENSPKIP00000026872.1"/>
    <property type="gene ID" value="ENSPKIG00000009165.1"/>
</dbReference>